<gene>
    <name evidence="1" type="ORF">WKI47_17845</name>
</gene>
<evidence type="ECO:0000313" key="2">
    <source>
        <dbReference type="Proteomes" id="UP001380953"/>
    </source>
</evidence>
<organism evidence="1 2">
    <name type="scientific">Saccharibacillus sacchari</name>
    <dbReference type="NCBI Taxonomy" id="456493"/>
    <lineage>
        <taxon>Bacteria</taxon>
        <taxon>Bacillati</taxon>
        <taxon>Bacillota</taxon>
        <taxon>Bacilli</taxon>
        <taxon>Bacillales</taxon>
        <taxon>Paenibacillaceae</taxon>
        <taxon>Saccharibacillus</taxon>
    </lineage>
</organism>
<accession>A0ACC6PFU8</accession>
<proteinExistence type="predicted"/>
<dbReference type="EMBL" id="JBBKAR010000045">
    <property type="protein sequence ID" value="MEJ8305776.1"/>
    <property type="molecule type" value="Genomic_DNA"/>
</dbReference>
<sequence length="270" mass="30428">MKNALKKSFLALLVVLFCSVGFNNSAYAASVGQKLTAPESGWQRYDSIHQNIKYSENWGNHSVATYYQGSIRATTTPGSTASFKFEGSKLRIISDSTDDGTHSDKIEVKIDGNVEYFSVWRRLGHQYLVYEKTGLTPGVHEVVITSLDSRNATLDAFDIDGTILPIEEQQPPQEEQPPQEQPPQEQPSNERAILTVTLTTGLEKEFDLSKQEVDDFINWYSQKGQGVGLNQYAISKHDNNKGPFKNRKTYIIFDKVLTFEVDEYTPDDDN</sequence>
<comment type="caution">
    <text evidence="1">The sequence shown here is derived from an EMBL/GenBank/DDBJ whole genome shotgun (WGS) entry which is preliminary data.</text>
</comment>
<name>A0ACC6PFU8_9BACL</name>
<evidence type="ECO:0000313" key="1">
    <source>
        <dbReference type="EMBL" id="MEJ8305776.1"/>
    </source>
</evidence>
<reference evidence="1" key="1">
    <citation type="submission" date="2024-03" db="EMBL/GenBank/DDBJ databases">
        <title>Whole genome sequecning of epiphytes from Marcgravia umbellata leaves.</title>
        <authorList>
            <person name="Kumar G."/>
            <person name="Savka M.A."/>
        </authorList>
    </citation>
    <scope>NUCLEOTIDE SEQUENCE</scope>
    <source>
        <strain evidence="1">RIT_BL5</strain>
    </source>
</reference>
<protein>
    <submittedName>
        <fullName evidence="1">Bacterial surface protein</fullName>
    </submittedName>
</protein>
<keyword evidence="2" id="KW-1185">Reference proteome</keyword>
<dbReference type="Proteomes" id="UP001380953">
    <property type="component" value="Unassembled WGS sequence"/>
</dbReference>